<feature type="region of interest" description="Disordered" evidence="1">
    <location>
        <begin position="145"/>
        <end position="168"/>
    </location>
</feature>
<keyword evidence="6" id="KW-1185">Reference proteome</keyword>
<evidence type="ECO:0000256" key="1">
    <source>
        <dbReference type="SAM" id="MobiDB-lite"/>
    </source>
</evidence>
<dbReference type="EMBL" id="MK493323">
    <property type="protein sequence ID" value="QBQ75408.1"/>
    <property type="molecule type" value="Genomic_DNA"/>
</dbReference>
<reference evidence="4 7" key="2">
    <citation type="submission" date="2019-02" db="EMBL/GenBank/DDBJ databases">
        <title>Diversity in Cyanophage Genomes from Southern New England Coastal Waters.</title>
        <authorList>
            <person name="Marston M.F."/>
        </authorList>
    </citation>
    <scope>NUCLEOTIDE SEQUENCE [LARGE SCALE GENOMIC DNA]</scope>
    <source>
        <strain evidence="4">RW_03_0617</strain>
    </source>
</reference>
<gene>
    <name evidence="2" type="ORF">RW01021201_080</name>
    <name evidence="4" type="ORF">RW030617_080</name>
    <name evidence="3" type="ORF">RW220300_081</name>
</gene>
<accession>A0A1D7S9A4</accession>
<dbReference type="EMBL" id="KX349285">
    <property type="protein sequence ID" value="AOO10228.1"/>
    <property type="molecule type" value="Genomic_DNA"/>
</dbReference>
<name>A0A1D7S9A4_9CAUD</name>
<dbReference type="EMBL" id="KX349289">
    <property type="protein sequence ID" value="AOO11112.1"/>
    <property type="molecule type" value="Genomic_DNA"/>
</dbReference>
<dbReference type="Proteomes" id="UP000301580">
    <property type="component" value="Segment"/>
</dbReference>
<feature type="compositionally biased region" description="Low complexity" evidence="1">
    <location>
        <begin position="757"/>
        <end position="779"/>
    </location>
</feature>
<organism evidence="2 5">
    <name type="scientific">Synechococcus phage S-RIM8</name>
    <dbReference type="NCBI Taxonomy" id="756278"/>
    <lineage>
        <taxon>Viruses</taxon>
        <taxon>Duplodnaviria</taxon>
        <taxon>Heunggongvirae</taxon>
        <taxon>Uroviricota</taxon>
        <taxon>Caudoviricetes</taxon>
        <taxon>Pantevenvirales</taxon>
        <taxon>Kyanoviridae</taxon>
        <taxon>Neptunevirus</taxon>
        <taxon>Neptunevirus srim18</taxon>
    </lineage>
</organism>
<evidence type="ECO:0000313" key="7">
    <source>
        <dbReference type="Proteomes" id="UP000301580"/>
    </source>
</evidence>
<evidence type="ECO:0000313" key="3">
    <source>
        <dbReference type="EMBL" id="AOO11112.1"/>
    </source>
</evidence>
<evidence type="ECO:0000313" key="2">
    <source>
        <dbReference type="EMBL" id="AOO10228.1"/>
    </source>
</evidence>
<dbReference type="Proteomes" id="UP000226351">
    <property type="component" value="Segment"/>
</dbReference>
<protein>
    <submittedName>
        <fullName evidence="2">Uncharacterized protein</fullName>
    </submittedName>
</protein>
<evidence type="ECO:0000313" key="4">
    <source>
        <dbReference type="EMBL" id="QBQ75408.1"/>
    </source>
</evidence>
<reference evidence="5 6" key="1">
    <citation type="journal article" date="2016" name="Environ. Microbiol.">
        <title>Genomic diversification of marine cyanophages into stable ecotypes.</title>
        <authorList>
            <person name="Marston M.F."/>
            <person name="Martiny J.B."/>
        </authorList>
    </citation>
    <scope>NUCLEOTIDE SEQUENCE [LARGE SCALE GENOMIC DNA]</scope>
    <source>
        <strain evidence="2">RW_01_0212_WH8101</strain>
        <strain evidence="3">RW_22_0300</strain>
    </source>
</reference>
<evidence type="ECO:0000313" key="5">
    <source>
        <dbReference type="Proteomes" id="UP000225361"/>
    </source>
</evidence>
<feature type="region of interest" description="Disordered" evidence="1">
    <location>
        <begin position="744"/>
        <end position="779"/>
    </location>
</feature>
<proteinExistence type="predicted"/>
<dbReference type="Proteomes" id="UP000225361">
    <property type="component" value="Segment"/>
</dbReference>
<sequence>MACKNQGDVCKTGDHCIRYLPQSVSSSAGVSTEYIEYPQTTFRTGNYNIPGRTGDAVMYPYTFVGLVLGEPADGGASSTTSNCGKLRNAQCSGGFNAGEFIYDYYPNELSFDWQSSDTWISYLYDTSNQAGAAGNPVYYIHTCETESSSSTPAEDPLDPPTETTTTTRTTTCVPCTAHTCSPASTSLRYTYRGPNLTNDDDCPFPDLFAIGTSSNKIVFRYNQLSTTLPDGVKDFAFSYDGVTYTDVYDEVLQIGQVYNSTQNPWQSGDESFSDFVIYDTELETATKTGFRVKVRITPIFDDTVTPTVFSGTEWEVMELLGSGSNYAVNDTFVLEYEHTHPDATTSTLSVNLKVTGVGPVQITEGQDGFDVLRAGDTLNGHNILRVYHTDLDNFPYHVAYLDASGNDFTKETQYTSSRNHVVTAKAGYGIVDRACLVGRYEFLDKSIQYVTASVDKNSPDVYNNVVVPEAIATVTNGVVTGFTITEPGANLTKQYLNGQDPVLVVTGSPSENGKNAEIEGVFVGGQLSTINIISGGTLYSSTDPPRVYITNTYKESTVKYSNASYEPEKLERYNEYFNAYPGSVSAAAREEFAASADSIDPNVNFTDLSPNVEIKFDTQRNRADVLAQRLYTKDKTDPLRDIMVRDVELGHLNKLDYKDLATGIINDESDRKSRTGDLISGITQTQIPEYNVLQEAFIETVQGRVGDLPYSSEYTKYIIRQYRADPAERDRITVTLTCTPVNSGIDTDVCPPPAPLPGSSEPETTDPETGTTSSSTTTCTVSGPFGPGCQEWTASGTILFLHDLTRAAATVVDAAKAYGNPLLIT</sequence>
<evidence type="ECO:0000313" key="6">
    <source>
        <dbReference type="Proteomes" id="UP000226351"/>
    </source>
</evidence>